<keyword evidence="1" id="KW-0812">Transmembrane</keyword>
<dbReference type="AlphaFoldDB" id="D9PLP7"/>
<sequence length="104" mass="12171">MELFSQHPEIPYGIIVVLMAIVSFLFKRELNKMDELIKDLKDSDTKLFGKIESIKGNYLDKFDEIKDKMGTQHDELIKEITKLTVMVEKQSTFCQVVQDMKKNK</sequence>
<keyword evidence="1" id="KW-0472">Membrane</keyword>
<proteinExistence type="predicted"/>
<organism evidence="2">
    <name type="scientific">sediment metagenome</name>
    <dbReference type="NCBI Taxonomy" id="749907"/>
    <lineage>
        <taxon>unclassified sequences</taxon>
        <taxon>metagenomes</taxon>
        <taxon>ecological metagenomes</taxon>
    </lineage>
</organism>
<keyword evidence="1" id="KW-1133">Transmembrane helix</keyword>
<feature type="transmembrane region" description="Helical" evidence="1">
    <location>
        <begin position="12"/>
        <end position="30"/>
    </location>
</feature>
<reference evidence="2" key="2">
    <citation type="journal article" date="2011" name="Microb. Ecol.">
        <title>Taxonomic and Functional Metagenomic Profiling of the Microbial Community in the Anoxic Sediment of a Sub-saline Shallow Lake (Laguna de Carrizo, Central Spain).</title>
        <authorList>
            <person name="Ferrer M."/>
            <person name="Guazzaroni M.E."/>
            <person name="Richter M."/>
            <person name="Garcia-Salamanca A."/>
            <person name="Yarza P."/>
            <person name="Suarez-Suarez A."/>
            <person name="Solano J."/>
            <person name="Alcaide M."/>
            <person name="van Dillewijn P."/>
            <person name="Molina-Henares M.A."/>
            <person name="Lopez-Cortes N."/>
            <person name="Al-Ramahi Y."/>
            <person name="Guerrero C."/>
            <person name="Acosta A."/>
            <person name="de Eugenio L.I."/>
            <person name="Martinez V."/>
            <person name="Marques S."/>
            <person name="Rojo F."/>
            <person name="Santero E."/>
            <person name="Genilloud O."/>
            <person name="Perez-Perez J."/>
            <person name="Rossello-Mora R."/>
            <person name="Ramos J.L."/>
        </authorList>
    </citation>
    <scope>NUCLEOTIDE SEQUENCE</scope>
</reference>
<evidence type="ECO:0000313" key="2">
    <source>
        <dbReference type="EMBL" id="EFK95504.1"/>
    </source>
</evidence>
<comment type="caution">
    <text evidence="2">The sequence shown here is derived from an EMBL/GenBank/DDBJ whole genome shotgun (WGS) entry which is preliminary data.</text>
</comment>
<gene>
    <name evidence="2" type="ORF">LDC_2470</name>
</gene>
<accession>D9PLP7</accession>
<dbReference type="EMBL" id="ADZX01000754">
    <property type="protein sequence ID" value="EFK95504.1"/>
    <property type="molecule type" value="Genomic_DNA"/>
</dbReference>
<protein>
    <submittedName>
        <fullName evidence="2">Uncharacterized protein</fullName>
    </submittedName>
</protein>
<name>D9PLP7_9ZZZZ</name>
<evidence type="ECO:0000256" key="1">
    <source>
        <dbReference type="SAM" id="Phobius"/>
    </source>
</evidence>
<reference evidence="2" key="1">
    <citation type="submission" date="2010-07" db="EMBL/GenBank/DDBJ databases">
        <authorList>
            <consortium name="CONSOLIDER consortium CSD2007-00005"/>
            <person name="Guazzaroni M.-E."/>
            <person name="Richter M."/>
            <person name="Garcia-Salamanca A."/>
            <person name="Yarza P."/>
            <person name="Ferrer M."/>
        </authorList>
    </citation>
    <scope>NUCLEOTIDE SEQUENCE</scope>
</reference>